<name>A0ABR0ABT2_9CRUS</name>
<organism evidence="1 2">
    <name type="scientific">Daphnia magna</name>
    <dbReference type="NCBI Taxonomy" id="35525"/>
    <lineage>
        <taxon>Eukaryota</taxon>
        <taxon>Metazoa</taxon>
        <taxon>Ecdysozoa</taxon>
        <taxon>Arthropoda</taxon>
        <taxon>Crustacea</taxon>
        <taxon>Branchiopoda</taxon>
        <taxon>Diplostraca</taxon>
        <taxon>Cladocera</taxon>
        <taxon>Anomopoda</taxon>
        <taxon>Daphniidae</taxon>
        <taxon>Daphnia</taxon>
    </lineage>
</organism>
<dbReference type="EMBL" id="JAOYFB010000037">
    <property type="protein sequence ID" value="KAK4022590.1"/>
    <property type="molecule type" value="Genomic_DNA"/>
</dbReference>
<sequence>MSSSSKANQRTSSLMPSIFQLLAHRAAVESTFCDDKSGEPDRLGTVSRNLGEVLTVAIDIFNLYCDL</sequence>
<keyword evidence="2" id="KW-1185">Reference proteome</keyword>
<comment type="caution">
    <text evidence="1">The sequence shown here is derived from an EMBL/GenBank/DDBJ whole genome shotgun (WGS) entry which is preliminary data.</text>
</comment>
<gene>
    <name evidence="1" type="ORF">OUZ56_008049</name>
</gene>
<protein>
    <submittedName>
        <fullName evidence="1">Uncharacterized protein</fullName>
    </submittedName>
</protein>
<evidence type="ECO:0000313" key="2">
    <source>
        <dbReference type="Proteomes" id="UP001234178"/>
    </source>
</evidence>
<proteinExistence type="predicted"/>
<reference evidence="1 2" key="1">
    <citation type="journal article" date="2023" name="Nucleic Acids Res.">
        <title>The hologenome of Daphnia magna reveals possible DNA methylation and microbiome-mediated evolution of the host genome.</title>
        <authorList>
            <person name="Chaturvedi A."/>
            <person name="Li X."/>
            <person name="Dhandapani V."/>
            <person name="Marshall H."/>
            <person name="Kissane S."/>
            <person name="Cuenca-Cambronero M."/>
            <person name="Asole G."/>
            <person name="Calvet F."/>
            <person name="Ruiz-Romero M."/>
            <person name="Marangio P."/>
            <person name="Guigo R."/>
            <person name="Rago D."/>
            <person name="Mirbahai L."/>
            <person name="Eastwood N."/>
            <person name="Colbourne J.K."/>
            <person name="Zhou J."/>
            <person name="Mallon E."/>
            <person name="Orsini L."/>
        </authorList>
    </citation>
    <scope>NUCLEOTIDE SEQUENCE [LARGE SCALE GENOMIC DNA]</scope>
    <source>
        <strain evidence="1">LRV0_1</strain>
    </source>
</reference>
<accession>A0ABR0ABT2</accession>
<evidence type="ECO:0000313" key="1">
    <source>
        <dbReference type="EMBL" id="KAK4022590.1"/>
    </source>
</evidence>
<dbReference type="Proteomes" id="UP001234178">
    <property type="component" value="Unassembled WGS sequence"/>
</dbReference>